<proteinExistence type="predicted"/>
<dbReference type="KEGG" id="kmn:HW532_04365"/>
<keyword evidence="1" id="KW-0812">Transmembrane</keyword>
<keyword evidence="3" id="KW-1185">Reference proteome</keyword>
<protein>
    <submittedName>
        <fullName evidence="2">Monovalent cation/H(+) antiporter subunit G</fullName>
    </submittedName>
</protein>
<dbReference type="PANTHER" id="PTHR34703:SF1">
    <property type="entry name" value="ANTIPORTER SUBUNIT MNHG2-RELATED"/>
    <property type="match status" value="1"/>
</dbReference>
<reference evidence="2 3" key="1">
    <citation type="submission" date="2020-06" db="EMBL/GenBank/DDBJ databases">
        <title>Genome sequence of 2 isolates from Red Sea Mangroves.</title>
        <authorList>
            <person name="Sefrji F."/>
            <person name="Michoud G."/>
            <person name="Merlino G."/>
            <person name="Daffonchio D."/>
        </authorList>
    </citation>
    <scope>NUCLEOTIDE SEQUENCE [LARGE SCALE GENOMIC DNA]</scope>
    <source>
        <strain evidence="2 3">R1DC25</strain>
    </source>
</reference>
<accession>A0A7S8HAW4</accession>
<dbReference type="NCBIfam" id="NF009314">
    <property type="entry name" value="PRK12674.1-2"/>
    <property type="match status" value="1"/>
</dbReference>
<dbReference type="InterPro" id="IPR005133">
    <property type="entry name" value="PhaG_MnhG_YufB"/>
</dbReference>
<dbReference type="RefSeq" id="WP_213163239.1">
    <property type="nucleotide sequence ID" value="NZ_CP058214.1"/>
</dbReference>
<keyword evidence="1" id="KW-0472">Membrane</keyword>
<gene>
    <name evidence="2" type="ORF">HW532_04365</name>
</gene>
<sequence length="126" mass="13481">MMEVITGSLLLIGSFFSLTAAIGLVRLPDLYARMHAASKAGTLGVGILFLAIAVHFTELEITTRALAGIIFFILTAPVGAHVLARAAYFAGVAPWKGTQFDQLAGRYRQGFRKLDGYPFDSSDGNS</sequence>
<dbReference type="GO" id="GO:0015385">
    <property type="term" value="F:sodium:proton antiporter activity"/>
    <property type="evidence" value="ECO:0007669"/>
    <property type="project" value="TreeGrafter"/>
</dbReference>
<dbReference type="EMBL" id="CP058214">
    <property type="protein sequence ID" value="QPC42012.1"/>
    <property type="molecule type" value="Genomic_DNA"/>
</dbReference>
<evidence type="ECO:0000256" key="1">
    <source>
        <dbReference type="SAM" id="Phobius"/>
    </source>
</evidence>
<dbReference type="Pfam" id="PF03334">
    <property type="entry name" value="PhaG_MnhG_YufB"/>
    <property type="match status" value="1"/>
</dbReference>
<dbReference type="Proteomes" id="UP000593594">
    <property type="component" value="Chromosome"/>
</dbReference>
<keyword evidence="1" id="KW-1133">Transmembrane helix</keyword>
<feature type="transmembrane region" description="Helical" evidence="1">
    <location>
        <begin position="37"/>
        <end position="57"/>
    </location>
</feature>
<evidence type="ECO:0000313" key="2">
    <source>
        <dbReference type="EMBL" id="QPC42012.1"/>
    </source>
</evidence>
<feature type="transmembrane region" description="Helical" evidence="1">
    <location>
        <begin position="69"/>
        <end position="90"/>
    </location>
</feature>
<organism evidence="2 3">
    <name type="scientific">Kaustia mangrovi</name>
    <dbReference type="NCBI Taxonomy" id="2593653"/>
    <lineage>
        <taxon>Bacteria</taxon>
        <taxon>Pseudomonadati</taxon>
        <taxon>Pseudomonadota</taxon>
        <taxon>Alphaproteobacteria</taxon>
        <taxon>Hyphomicrobiales</taxon>
        <taxon>Parvibaculaceae</taxon>
        <taxon>Kaustia</taxon>
    </lineage>
</organism>
<name>A0A7S8HAW4_9HYPH</name>
<dbReference type="NCBIfam" id="TIGR01300">
    <property type="entry name" value="CPA3_mnhG_phaG"/>
    <property type="match status" value="1"/>
</dbReference>
<evidence type="ECO:0000313" key="3">
    <source>
        <dbReference type="Proteomes" id="UP000593594"/>
    </source>
</evidence>
<dbReference type="AlphaFoldDB" id="A0A7S8HAW4"/>
<dbReference type="PANTHER" id="PTHR34703">
    <property type="entry name" value="ANTIPORTER SUBUNIT MNHG2-RELATED"/>
    <property type="match status" value="1"/>
</dbReference>